<reference evidence="2 3" key="1">
    <citation type="journal article" date="2016" name="ISME J.">
        <title>Chasing the elusive Euryarchaeota class WSA2: genomes reveal a uniquely fastidious methyl-reducing methanogen.</title>
        <authorList>
            <person name="Nobu M.K."/>
            <person name="Narihiro T."/>
            <person name="Kuroda K."/>
            <person name="Mei R."/>
            <person name="Liu W.T."/>
        </authorList>
    </citation>
    <scope>NUCLEOTIDE SEQUENCE [LARGE SCALE GENOMIC DNA]</scope>
    <source>
        <strain evidence="2">U1lsi0528_Bin055</strain>
    </source>
</reference>
<name>A0A150J8B7_9EURY</name>
<sequence>MEIKLLERSYSRGEISWEELISRKRDLFVQRSAIPKRDHPKRKKEPEIDLSNKNNGLIALFVLTVIVLLTFFFVSGSV</sequence>
<accession>A0A150J8B7</accession>
<keyword evidence="1" id="KW-1133">Transmembrane helix</keyword>
<evidence type="ECO:0000313" key="3">
    <source>
        <dbReference type="Proteomes" id="UP000075398"/>
    </source>
</evidence>
<keyword evidence="1" id="KW-0472">Membrane</keyword>
<organism evidence="2 3">
    <name type="scientific">Candidatus Methanofastidiosum methylothiophilum</name>
    <dbReference type="NCBI Taxonomy" id="1705564"/>
    <lineage>
        <taxon>Archaea</taxon>
        <taxon>Methanobacteriati</taxon>
        <taxon>Methanobacteriota</taxon>
        <taxon>Stenosarchaea group</taxon>
        <taxon>Candidatus Methanofastidiosia</taxon>
        <taxon>Candidatus Methanofastidiosales</taxon>
        <taxon>Candidatus Methanofastidiosaceae</taxon>
        <taxon>Candidatus Methanofastidiosum</taxon>
    </lineage>
</organism>
<keyword evidence="1" id="KW-0812">Transmembrane</keyword>
<evidence type="ECO:0000313" key="2">
    <source>
        <dbReference type="EMBL" id="KYC53459.1"/>
    </source>
</evidence>
<proteinExistence type="predicted"/>
<dbReference type="AlphaFoldDB" id="A0A150J8B7"/>
<evidence type="ECO:0008006" key="4">
    <source>
        <dbReference type="Google" id="ProtNLM"/>
    </source>
</evidence>
<feature type="transmembrane region" description="Helical" evidence="1">
    <location>
        <begin position="57"/>
        <end position="75"/>
    </location>
</feature>
<evidence type="ECO:0000256" key="1">
    <source>
        <dbReference type="SAM" id="Phobius"/>
    </source>
</evidence>
<comment type="caution">
    <text evidence="2">The sequence shown here is derived from an EMBL/GenBank/DDBJ whole genome shotgun (WGS) entry which is preliminary data.</text>
</comment>
<protein>
    <recommendedName>
        <fullName evidence="4">SHOCT domain-containing protein</fullName>
    </recommendedName>
</protein>
<dbReference type="Proteomes" id="UP000075398">
    <property type="component" value="Unassembled WGS sequence"/>
</dbReference>
<dbReference type="EMBL" id="LNGC01000005">
    <property type="protein sequence ID" value="KYC53459.1"/>
    <property type="molecule type" value="Genomic_DNA"/>
</dbReference>
<gene>
    <name evidence="2" type="ORF">AMQ22_00249</name>
</gene>